<dbReference type="Gene3D" id="2.130.10.30">
    <property type="entry name" value="Regulator of chromosome condensation 1/beta-lactamase-inhibitor protein II"/>
    <property type="match status" value="2"/>
</dbReference>
<dbReference type="Pfam" id="PF13540">
    <property type="entry name" value="RCC1_2"/>
    <property type="match status" value="2"/>
</dbReference>
<dbReference type="EMBL" id="MK072396">
    <property type="protein sequence ID" value="AYV83931.1"/>
    <property type="molecule type" value="Genomic_DNA"/>
</dbReference>
<organism evidence="1">
    <name type="scientific">Hyperionvirus sp</name>
    <dbReference type="NCBI Taxonomy" id="2487770"/>
    <lineage>
        <taxon>Viruses</taxon>
        <taxon>Varidnaviria</taxon>
        <taxon>Bamfordvirae</taxon>
        <taxon>Nucleocytoviricota</taxon>
        <taxon>Megaviricetes</taxon>
        <taxon>Imitervirales</taxon>
        <taxon>Mimiviridae</taxon>
        <taxon>Klosneuvirinae</taxon>
    </lineage>
</organism>
<dbReference type="PROSITE" id="PS50012">
    <property type="entry name" value="RCC1_3"/>
    <property type="match status" value="4"/>
</dbReference>
<dbReference type="PANTHER" id="PTHR46207:SF1">
    <property type="entry name" value="PROTEIN RCC2"/>
    <property type="match status" value="1"/>
</dbReference>
<dbReference type="InterPro" id="IPR009091">
    <property type="entry name" value="RCC1/BLIP-II"/>
</dbReference>
<reference evidence="1" key="1">
    <citation type="submission" date="2018-10" db="EMBL/GenBank/DDBJ databases">
        <title>Hidden diversity of soil giant viruses.</title>
        <authorList>
            <person name="Schulz F."/>
            <person name="Alteio L."/>
            <person name="Goudeau D."/>
            <person name="Ryan E.M."/>
            <person name="Malmstrom R.R."/>
            <person name="Blanchard J."/>
            <person name="Woyke T."/>
        </authorList>
    </citation>
    <scope>NUCLEOTIDE SEQUENCE</scope>
    <source>
        <strain evidence="1">HYV1</strain>
    </source>
</reference>
<dbReference type="InterPro" id="IPR000408">
    <property type="entry name" value="Reg_chr_condens"/>
</dbReference>
<evidence type="ECO:0000313" key="1">
    <source>
        <dbReference type="EMBL" id="AYV83931.1"/>
    </source>
</evidence>
<accession>A0A3G5ACD8</accession>
<dbReference type="GO" id="GO:0016020">
    <property type="term" value="C:membrane"/>
    <property type="evidence" value="ECO:0007669"/>
    <property type="project" value="TreeGrafter"/>
</dbReference>
<protein>
    <submittedName>
        <fullName evidence="1">Chromosome condensation regulator</fullName>
    </submittedName>
</protein>
<dbReference type="GO" id="GO:0031267">
    <property type="term" value="F:small GTPase binding"/>
    <property type="evidence" value="ECO:0007669"/>
    <property type="project" value="TreeGrafter"/>
</dbReference>
<name>A0A3G5ACD8_9VIRU</name>
<dbReference type="SUPFAM" id="SSF50985">
    <property type="entry name" value="RCC1/BLIP-II"/>
    <property type="match status" value="2"/>
</dbReference>
<dbReference type="InterPro" id="IPR028641">
    <property type="entry name" value="RCC2"/>
</dbReference>
<gene>
    <name evidence="1" type="ORF">Hyperionvirus14_20</name>
</gene>
<sequence length="464" mass="51614">MDLQYIITNYNPEILFTLPSPELSKYDWFKLLKMNFSLNYPKEKFTNEEIMKIYRDNIISRKFKIICHEHVTIIKLPNGSLFSSGYDYYGKLARINTGRFEFTEISGLPKTAVAEVISGEYHTIIRLRDGTLMSSGSNTFGQLGHGDKLNRISFSIIKGIPNNIIEMVCGRAHTIIRLTDGTLMSCGSGIDGQLGLGDDNDRNIFWKIIGIPKNVEEVLCGPWHTVIKLTDGTLLASGYNMWGQLGLGDERSRKTFTQIPHIPKNIAKVMCYIDHTIIQLTNGTLMACGYNALGQLGLGHILNKKYFTEISNIPQNIVEIASCTTHTILRCEDGKLFGSGSNSDNELFLPDNVARYEFTEITAIPKNIAQIICSPNKTIIRLTDGTIINSANTKTKGSPSPKMHVSNNIMDMVSCHGGTIIRLTDGTLISCGNNRYGQLGTGTNTDNIDFVRVRGIPNILSREE</sequence>
<dbReference type="PANTHER" id="PTHR46207">
    <property type="entry name" value="PROTEIN RCC2"/>
    <property type="match status" value="1"/>
</dbReference>
<proteinExistence type="predicted"/>